<organism evidence="2 3">
    <name type="scientific">Cafeteria roenbergensis virus (strain BV-PW1)</name>
    <name type="common">CroV</name>
    <dbReference type="NCBI Taxonomy" id="693272"/>
    <lineage>
        <taxon>Viruses</taxon>
        <taxon>Varidnaviria</taxon>
        <taxon>Bamfordvirae</taxon>
        <taxon>Nucleocytoviricota</taxon>
        <taxon>Megaviricetes</taxon>
        <taxon>Imitervirales</taxon>
        <taxon>Mimiviridae</taxon>
        <taxon>Aliimimivirinae</taxon>
        <taxon>Rheavirus</taxon>
        <taxon>Rheavirus sinusmexicani</taxon>
    </lineage>
</organism>
<evidence type="ECO:0000256" key="1">
    <source>
        <dbReference type="SAM" id="Phobius"/>
    </source>
</evidence>
<organismHost>
    <name type="scientific">Cafeteria roenbergensis</name>
    <name type="common">Marine flagellate</name>
    <dbReference type="NCBI Taxonomy" id="33653"/>
</organismHost>
<dbReference type="Proteomes" id="UP000029781">
    <property type="component" value="Segment"/>
</dbReference>
<protein>
    <submittedName>
        <fullName evidence="2">Uncharacterized protein</fullName>
    </submittedName>
</protein>
<feature type="transmembrane region" description="Helical" evidence="1">
    <location>
        <begin position="12"/>
        <end position="37"/>
    </location>
</feature>
<sequence length="140" mass="16875">MILYDLKNKFHFFLILLIILMNYLILFLLLSFGYYLVNLKNKSILFLVVLFLIYIYNEKLLPDTYWNLPSKKNIDTFEFGKLSKLYNKFIGSVSIEESKLLKHKIQNEINTIYFSFPNHLHNELDKFLYHKYGFVKKLTS</sequence>
<accession>E3T4X4</accession>
<proteinExistence type="predicted"/>
<dbReference type="RefSeq" id="YP_003969836.1">
    <property type="nucleotide sequence ID" value="NC_014637.1"/>
</dbReference>
<dbReference type="KEGG" id="vg:9887606"/>
<name>E3T4X4_CROVB</name>
<evidence type="ECO:0000313" key="2">
    <source>
        <dbReference type="EMBL" id="ADO67237.1"/>
    </source>
</evidence>
<gene>
    <name evidence="2" type="ORF">crov204</name>
</gene>
<keyword evidence="1" id="KW-0472">Membrane</keyword>
<keyword evidence="1" id="KW-1133">Transmembrane helix</keyword>
<dbReference type="GeneID" id="9887606"/>
<keyword evidence="1" id="KW-0812">Transmembrane</keyword>
<keyword evidence="3" id="KW-1185">Reference proteome</keyword>
<reference evidence="2 3" key="1">
    <citation type="journal article" date="2010" name="Proc. Natl. Acad. Sci. U.S.A.">
        <title>Giant virus with a remarkable complement of genes infects marine zooplankton.</title>
        <authorList>
            <person name="Fischer M.G."/>
            <person name="Allen M.J."/>
            <person name="Wilson W.H."/>
            <person name="Suttle C.A."/>
        </authorList>
    </citation>
    <scope>NUCLEOTIDE SEQUENCE [LARGE SCALE GENOMIC DNA]</scope>
    <source>
        <strain evidence="2 3">BV-PW1</strain>
    </source>
</reference>
<dbReference type="EMBL" id="GU244497">
    <property type="protein sequence ID" value="ADO67237.1"/>
    <property type="molecule type" value="Genomic_DNA"/>
</dbReference>
<feature type="transmembrane region" description="Helical" evidence="1">
    <location>
        <begin position="43"/>
        <end position="61"/>
    </location>
</feature>
<evidence type="ECO:0000313" key="3">
    <source>
        <dbReference type="Proteomes" id="UP000029781"/>
    </source>
</evidence>